<sequence length="324" mass="36725">MSLKARLKVIRRCFRHPTRAAERELLERILYRNASQHRGTRHLRLLRCAVRARSRLDALPLWPYIIDCELEEIKQDLLEQIVQQYRSEWERFKQIVFKAQKELLKLISQSFFLPICVAAWSGLARLYCIELKLSSEVVGLLSANSDKKQEEDIGEIVSTVKQQTSHEPGCEPLVVRHQVMAEPTAPAATHKRVKAQESRKLIPSARPSACENPSPGGKGEKQALKKQSSKTDIQRHKRIRSVARESLMSCTDFESTTANSSSTAPSESDPKRRSEPAVLQWEGIDASKLKADSRQSPAPAGKAENRKRSRLHQSSEIDDIFGDL</sequence>
<reference evidence="2 3" key="1">
    <citation type="journal article" date="2023" name="Nat. Commun.">
        <title>Origin of minicircular mitochondrial genomes in red algae.</title>
        <authorList>
            <person name="Lee Y."/>
            <person name="Cho C.H."/>
            <person name="Lee Y.M."/>
            <person name="Park S.I."/>
            <person name="Yang J.H."/>
            <person name="West J.A."/>
            <person name="Bhattacharya D."/>
            <person name="Yoon H.S."/>
        </authorList>
    </citation>
    <scope>NUCLEOTIDE SEQUENCE [LARGE SCALE GENOMIC DNA]</scope>
    <source>
        <strain evidence="2 3">CCMP1338</strain>
        <tissue evidence="2">Whole cell</tissue>
    </source>
</reference>
<dbReference type="AlphaFoldDB" id="A0AAV8UQE3"/>
<feature type="compositionally biased region" description="Low complexity" evidence="1">
    <location>
        <begin position="254"/>
        <end position="267"/>
    </location>
</feature>
<evidence type="ECO:0000313" key="3">
    <source>
        <dbReference type="Proteomes" id="UP001157974"/>
    </source>
</evidence>
<organism evidence="2 3">
    <name type="scientific">Rhodosorus marinus</name>
    <dbReference type="NCBI Taxonomy" id="101924"/>
    <lineage>
        <taxon>Eukaryota</taxon>
        <taxon>Rhodophyta</taxon>
        <taxon>Stylonematophyceae</taxon>
        <taxon>Stylonematales</taxon>
        <taxon>Stylonemataceae</taxon>
        <taxon>Rhodosorus</taxon>
    </lineage>
</organism>
<evidence type="ECO:0008006" key="4">
    <source>
        <dbReference type="Google" id="ProtNLM"/>
    </source>
</evidence>
<evidence type="ECO:0000313" key="2">
    <source>
        <dbReference type="EMBL" id="KAJ8904790.1"/>
    </source>
</evidence>
<accession>A0AAV8UQE3</accession>
<gene>
    <name evidence="2" type="ORF">NDN08_001305</name>
</gene>
<name>A0AAV8UQE3_9RHOD</name>
<feature type="region of interest" description="Disordered" evidence="1">
    <location>
        <begin position="183"/>
        <end position="324"/>
    </location>
</feature>
<dbReference type="Proteomes" id="UP001157974">
    <property type="component" value="Unassembled WGS sequence"/>
</dbReference>
<dbReference type="EMBL" id="JAMWBK010000005">
    <property type="protein sequence ID" value="KAJ8904790.1"/>
    <property type="molecule type" value="Genomic_DNA"/>
</dbReference>
<comment type="caution">
    <text evidence="2">The sequence shown here is derived from an EMBL/GenBank/DDBJ whole genome shotgun (WGS) entry which is preliminary data.</text>
</comment>
<keyword evidence="3" id="KW-1185">Reference proteome</keyword>
<protein>
    <recommendedName>
        <fullName evidence="4">Nucleolus and neural progenitor protein-like N-terminal domain-containing protein</fullName>
    </recommendedName>
</protein>
<proteinExistence type="predicted"/>
<evidence type="ECO:0000256" key="1">
    <source>
        <dbReference type="SAM" id="MobiDB-lite"/>
    </source>
</evidence>